<keyword evidence="3 7" id="KW-0863">Zinc-finger</keyword>
<comment type="catalytic activity">
    <reaction evidence="1 8">
        <text>Thiol-dependent hydrolysis of ester, thioester, amide, peptide and isopeptide bonds formed by the C-terminal Gly of ubiquitin (a 76-residue protein attached to proteins as an intracellular targeting signal).</text>
        <dbReference type="EC" id="3.4.19.12"/>
    </reaction>
</comment>
<organism evidence="12 13">
    <name type="scientific">Eptatretus burgeri</name>
    <name type="common">Inshore hagfish</name>
    <dbReference type="NCBI Taxonomy" id="7764"/>
    <lineage>
        <taxon>Eukaryota</taxon>
        <taxon>Metazoa</taxon>
        <taxon>Chordata</taxon>
        <taxon>Craniata</taxon>
        <taxon>Vertebrata</taxon>
        <taxon>Cyclostomata</taxon>
        <taxon>Myxini</taxon>
        <taxon>Myxiniformes</taxon>
        <taxon>Myxinidae</taxon>
        <taxon>Eptatretinae</taxon>
        <taxon>Eptatretus</taxon>
    </lineage>
</organism>
<keyword evidence="13" id="KW-1185">Reference proteome</keyword>
<evidence type="ECO:0000313" key="12">
    <source>
        <dbReference type="Ensembl" id="ENSEBUP00000023591.1"/>
    </source>
</evidence>
<evidence type="ECO:0000256" key="3">
    <source>
        <dbReference type="ARBA" id="ARBA00022771"/>
    </source>
</evidence>
<dbReference type="Pfam" id="PF00443">
    <property type="entry name" value="UCH"/>
    <property type="match status" value="1"/>
</dbReference>
<name>A0A8C4R3G2_EPTBU</name>
<evidence type="ECO:0000259" key="11">
    <source>
        <dbReference type="PROSITE" id="PS50271"/>
    </source>
</evidence>
<dbReference type="SUPFAM" id="SSF57850">
    <property type="entry name" value="RING/U-box"/>
    <property type="match status" value="1"/>
</dbReference>
<keyword evidence="4 8" id="KW-0833">Ubl conjugation pathway</keyword>
<dbReference type="AlphaFoldDB" id="A0A8C4R3G2"/>
<dbReference type="PROSITE" id="PS50235">
    <property type="entry name" value="USP_3"/>
    <property type="match status" value="1"/>
</dbReference>
<evidence type="ECO:0000313" key="13">
    <source>
        <dbReference type="Proteomes" id="UP000694388"/>
    </source>
</evidence>
<feature type="region of interest" description="Disordered" evidence="9">
    <location>
        <begin position="743"/>
        <end position="762"/>
    </location>
</feature>
<dbReference type="Ensembl" id="ENSEBUT00000024167.1">
    <property type="protein sequence ID" value="ENSEBUP00000023591.1"/>
    <property type="gene ID" value="ENSEBUG00000014527.1"/>
</dbReference>
<feature type="domain" description="UBP-type" evidence="11">
    <location>
        <begin position="2"/>
        <end position="99"/>
    </location>
</feature>
<dbReference type="Ensembl" id="ENSEBUT00000024150.1">
    <property type="protein sequence ID" value="ENSEBUP00000023574.1"/>
    <property type="gene ID" value="ENSEBUG00000014527.1"/>
</dbReference>
<dbReference type="GO" id="GO:0008270">
    <property type="term" value="F:zinc ion binding"/>
    <property type="evidence" value="ECO:0007669"/>
    <property type="project" value="UniProtKB-KW"/>
</dbReference>
<dbReference type="PANTHER" id="PTHR21646">
    <property type="entry name" value="UBIQUITIN CARBOXYL-TERMINAL HYDROLASE"/>
    <property type="match status" value="1"/>
</dbReference>
<dbReference type="InterPro" id="IPR013083">
    <property type="entry name" value="Znf_RING/FYVE/PHD"/>
</dbReference>
<proteinExistence type="inferred from homology"/>
<evidence type="ECO:0000256" key="7">
    <source>
        <dbReference type="PROSITE-ProRule" id="PRU00502"/>
    </source>
</evidence>
<dbReference type="SUPFAM" id="SSF54001">
    <property type="entry name" value="Cysteine proteinases"/>
    <property type="match status" value="1"/>
</dbReference>
<dbReference type="InterPro" id="IPR001394">
    <property type="entry name" value="Peptidase_C19_UCH"/>
</dbReference>
<evidence type="ECO:0000256" key="2">
    <source>
        <dbReference type="ARBA" id="ARBA00022723"/>
    </source>
</evidence>
<evidence type="ECO:0000256" key="5">
    <source>
        <dbReference type="ARBA" id="ARBA00022801"/>
    </source>
</evidence>
<reference evidence="12" key="1">
    <citation type="submission" date="2025-05" db="UniProtKB">
        <authorList>
            <consortium name="Ensembl"/>
        </authorList>
    </citation>
    <scope>IDENTIFICATION</scope>
</reference>
<dbReference type="InterPro" id="IPR028889">
    <property type="entry name" value="USP"/>
</dbReference>
<keyword evidence="5 8" id="KW-0378">Hydrolase</keyword>
<dbReference type="Gene3D" id="3.90.70.10">
    <property type="entry name" value="Cysteine proteinases"/>
    <property type="match status" value="1"/>
</dbReference>
<dbReference type="InterPro" id="IPR050185">
    <property type="entry name" value="Ub_carboxyl-term_hydrolase"/>
</dbReference>
<evidence type="ECO:0000256" key="4">
    <source>
        <dbReference type="ARBA" id="ARBA00022786"/>
    </source>
</evidence>
<dbReference type="InterPro" id="IPR018200">
    <property type="entry name" value="USP_CS"/>
</dbReference>
<dbReference type="GO" id="GO:0004843">
    <property type="term" value="F:cysteine-type deubiquitinase activity"/>
    <property type="evidence" value="ECO:0007669"/>
    <property type="project" value="UniProtKB-UniRule"/>
</dbReference>
<dbReference type="Gene3D" id="3.30.40.10">
    <property type="entry name" value="Zinc/RING finger domain, C3HC4 (zinc finger)"/>
    <property type="match status" value="1"/>
</dbReference>
<keyword evidence="2" id="KW-0479">Metal-binding</keyword>
<evidence type="ECO:0000256" key="9">
    <source>
        <dbReference type="SAM" id="MobiDB-lite"/>
    </source>
</evidence>
<keyword evidence="8" id="KW-0788">Thiol protease</keyword>
<feature type="region of interest" description="Disordered" evidence="9">
    <location>
        <begin position="295"/>
        <end position="321"/>
    </location>
</feature>
<sequence length="915" mass="100853">MERCRHVSRLKLPANHSVLYPERWCCEGCGDRDSPWACLACSGVGCGRDVGDHAGEHARRTGHPLAMDLVERCAFCFLCGEYVLNDNTMGDLKLLRGALGAASGRLGEGPATRAAGRVRRGDAFMAEAGNFWQNGSYAVNGGMLVAVRYWRLALLRRAFAMWLAETPGGLRRLEEERKEREADLRREESRRRRAALKQRFCDEMAHMPPRKSQRLSSHKAGVVGGSTATAWRQSGSKKDRGAAAQRHGGAAASLLTPGITGLRNLGNTCYMNSILQVLSHLQKFRESFLALDMGSDTVTGRPGSDTASGSQNHMPVPPPPSPLPSIPPSLARSGLFASPTVRSLRLLQSAVGCQGHLSLCRELHTLFRVMWSGKWALVSPFAMLHSVWKLIPSFKGYGQQDAQEFLCELLDRVQRELEAAGGWGSSPMLMPLSHRTLLRHVLQVVNTIFQGQLLSQVTCLSCRRKSDTVEPFWDLSLDFPERYHLSRRPSPSHTACTLLEMLAKFTETEALEGHIYACSRCSGKRHNTNSKPLLLTEAKKQLLVCRLPQVLRLHLKRFRWSGRNHREKIGVHVVFDTQLNMRSYCTRAGKRHLPTDSFVYDLSAVVQHHGRGFGSGHYTSYVYNTEGGFWVHCNDSELSVCSVEDVCRAQAYILFYSQRGPPDNRSPIAVSDATAVVAGNIPLVLADRPNPADTVICDGSESATDFDNSKCQNRAPLLPQPPPPSLQLPHTVVVAHEDGDEVNATPVSGKGSVPTEVPQVSGAEAGRRADIVAASSMPGEELSELNGDETVVSPAVMGINFDPSPCHSPTCPVACDPGIPLTSSIHTTSLRYRNPTPKIKNKPRYHFFLNVILLNLLHNFFRKKIPHPAQLQCAQLAPTGQSRLLLHRHLMFQPVPVLVSSQNALIPHLPFHLDL</sequence>
<evidence type="ECO:0000256" key="8">
    <source>
        <dbReference type="RuleBase" id="RU366025"/>
    </source>
</evidence>
<comment type="similarity">
    <text evidence="8">Belongs to the peptidase C19 family.</text>
</comment>
<dbReference type="Proteomes" id="UP000694388">
    <property type="component" value="Unplaced"/>
</dbReference>
<evidence type="ECO:0000259" key="10">
    <source>
        <dbReference type="PROSITE" id="PS50235"/>
    </source>
</evidence>
<dbReference type="GeneTree" id="ENSGT00940000157997"/>
<protein>
    <recommendedName>
        <fullName evidence="8">Ubiquitin carboxyl-terminal hydrolase</fullName>
        <ecNumber evidence="8">3.4.19.12</ecNumber>
    </recommendedName>
</protein>
<dbReference type="InterPro" id="IPR038765">
    <property type="entry name" value="Papain-like_cys_pep_sf"/>
</dbReference>
<dbReference type="GO" id="GO:0006508">
    <property type="term" value="P:proteolysis"/>
    <property type="evidence" value="ECO:0007669"/>
    <property type="project" value="UniProtKB-KW"/>
</dbReference>
<dbReference type="EC" id="3.4.19.12" evidence="8"/>
<keyword evidence="6" id="KW-0862">Zinc</keyword>
<dbReference type="PROSITE" id="PS00972">
    <property type="entry name" value="USP_1"/>
    <property type="match status" value="1"/>
</dbReference>
<dbReference type="PANTHER" id="PTHR21646:SF5">
    <property type="entry name" value="UBIQUITIN CARBOXYL-TERMINAL HYDROLASE-RELATED"/>
    <property type="match status" value="1"/>
</dbReference>
<evidence type="ECO:0000256" key="1">
    <source>
        <dbReference type="ARBA" id="ARBA00000707"/>
    </source>
</evidence>
<dbReference type="PROSITE" id="PS50271">
    <property type="entry name" value="ZF_UBP"/>
    <property type="match status" value="1"/>
</dbReference>
<evidence type="ECO:0000256" key="6">
    <source>
        <dbReference type="ARBA" id="ARBA00022833"/>
    </source>
</evidence>
<dbReference type="PROSITE" id="PS00973">
    <property type="entry name" value="USP_2"/>
    <property type="match status" value="1"/>
</dbReference>
<keyword evidence="8" id="KW-0645">Protease</keyword>
<dbReference type="InterPro" id="IPR001607">
    <property type="entry name" value="Znf_UBP"/>
</dbReference>
<feature type="domain" description="USP" evidence="10">
    <location>
        <begin position="260"/>
        <end position="659"/>
    </location>
</feature>
<dbReference type="OMA" id="ERYHCLQ"/>
<accession>A0A8C4R3G2</accession>
<dbReference type="SMART" id="SM00290">
    <property type="entry name" value="ZnF_UBP"/>
    <property type="match status" value="1"/>
</dbReference>
<dbReference type="Pfam" id="PF02148">
    <property type="entry name" value="zf-UBP"/>
    <property type="match status" value="1"/>
</dbReference>
<dbReference type="GO" id="GO:0016579">
    <property type="term" value="P:protein deubiquitination"/>
    <property type="evidence" value="ECO:0007669"/>
    <property type="project" value="InterPro"/>
</dbReference>